<proteinExistence type="predicted"/>
<evidence type="ECO:0000313" key="2">
    <source>
        <dbReference type="EMBL" id="KAH6660881.1"/>
    </source>
</evidence>
<dbReference type="OrthoDB" id="4773337at2759"/>
<dbReference type="AlphaFoldDB" id="A0A9P8UYH8"/>
<evidence type="ECO:0000256" key="1">
    <source>
        <dbReference type="SAM" id="SignalP"/>
    </source>
</evidence>
<protein>
    <recommendedName>
        <fullName evidence="4">Fungal N-terminal domain-containing protein</fullName>
    </recommendedName>
</protein>
<comment type="caution">
    <text evidence="2">The sequence shown here is derived from an EMBL/GenBank/DDBJ whole genome shotgun (WGS) entry which is preliminary data.</text>
</comment>
<dbReference type="RefSeq" id="XP_045965012.1">
    <property type="nucleotide sequence ID" value="XM_046106487.1"/>
</dbReference>
<accession>A0A9P8UYH8</accession>
<keyword evidence="3" id="KW-1185">Reference proteome</keyword>
<evidence type="ECO:0000313" key="3">
    <source>
        <dbReference type="Proteomes" id="UP000758603"/>
    </source>
</evidence>
<sequence length="515" mass="56801">MDVISATASLVALVQAGGMLLQVGKAFHETFISKDNDDRAEDAAARIASITEFMQKIELFQAVKLKMSPSVSSIGAPSAVPGSAIASSPASGAANVSNAPVQQDLDPLLKQCKAQLLRLHKKVQKMIVPGQASKMMRFWGAIRLKMKESEFAQIEATITTMLQQLSIFISLAQVRLSQQSYVAAQERLDEFKQGHVAMETQIRDASQRSLEDHASLSVELQKIMENQQMNAVTQAAAFEQSKEIILSSFAKLSISPRLDRSTSGLSGTTVASEFEQVEEEDLFAPIAPALIMHPGLGFREDRLIEPRLAKSLLDRVDDWLSPTSHHGSILCVQTTGDEDCIHDLCNRIVQEIAGSGARLLCYNGLPRKGPPPATGWYTMAHVIWWLAGQLLIPIPHKDGHMPSHGYVPNIEAVVERLEKHNGSTTYIVLYLLTRSCPTKPDRTLYKLLLERLHDASKADDVRILLFSDEPLDASSRTFALNTIVAHSQKGEQVMLTEWEPEALIDDDEDDDNDED</sequence>
<name>A0A9P8UYH8_9PEZI</name>
<feature type="chain" id="PRO_5040144382" description="Fungal N-terminal domain-containing protein" evidence="1">
    <location>
        <begin position="17"/>
        <end position="515"/>
    </location>
</feature>
<organism evidence="2 3">
    <name type="scientific">Truncatella angustata</name>
    <dbReference type="NCBI Taxonomy" id="152316"/>
    <lineage>
        <taxon>Eukaryota</taxon>
        <taxon>Fungi</taxon>
        <taxon>Dikarya</taxon>
        <taxon>Ascomycota</taxon>
        <taxon>Pezizomycotina</taxon>
        <taxon>Sordariomycetes</taxon>
        <taxon>Xylariomycetidae</taxon>
        <taxon>Amphisphaeriales</taxon>
        <taxon>Sporocadaceae</taxon>
        <taxon>Truncatella</taxon>
    </lineage>
</organism>
<dbReference type="Proteomes" id="UP000758603">
    <property type="component" value="Unassembled WGS sequence"/>
</dbReference>
<evidence type="ECO:0008006" key="4">
    <source>
        <dbReference type="Google" id="ProtNLM"/>
    </source>
</evidence>
<feature type="signal peptide" evidence="1">
    <location>
        <begin position="1"/>
        <end position="16"/>
    </location>
</feature>
<gene>
    <name evidence="2" type="ORF">BKA67DRAFT_654034</name>
</gene>
<reference evidence="2" key="1">
    <citation type="journal article" date="2021" name="Nat. Commun.">
        <title>Genetic determinants of endophytism in the Arabidopsis root mycobiome.</title>
        <authorList>
            <person name="Mesny F."/>
            <person name="Miyauchi S."/>
            <person name="Thiergart T."/>
            <person name="Pickel B."/>
            <person name="Atanasova L."/>
            <person name="Karlsson M."/>
            <person name="Huettel B."/>
            <person name="Barry K.W."/>
            <person name="Haridas S."/>
            <person name="Chen C."/>
            <person name="Bauer D."/>
            <person name="Andreopoulos W."/>
            <person name="Pangilinan J."/>
            <person name="LaButti K."/>
            <person name="Riley R."/>
            <person name="Lipzen A."/>
            <person name="Clum A."/>
            <person name="Drula E."/>
            <person name="Henrissat B."/>
            <person name="Kohler A."/>
            <person name="Grigoriev I.V."/>
            <person name="Martin F.M."/>
            <person name="Hacquard S."/>
        </authorList>
    </citation>
    <scope>NUCLEOTIDE SEQUENCE</scope>
    <source>
        <strain evidence="2">MPI-SDFR-AT-0073</strain>
    </source>
</reference>
<dbReference type="GeneID" id="70135378"/>
<dbReference type="EMBL" id="JAGPXC010000001">
    <property type="protein sequence ID" value="KAH6660881.1"/>
    <property type="molecule type" value="Genomic_DNA"/>
</dbReference>
<keyword evidence="1" id="KW-0732">Signal</keyword>